<keyword evidence="2" id="KW-0238">DNA-binding</keyword>
<dbReference type="Gene3D" id="4.10.240.10">
    <property type="entry name" value="Zn(2)-C6 fungal-type DNA-binding domain"/>
    <property type="match status" value="1"/>
</dbReference>
<accession>A0A9W4IR62</accession>
<dbReference type="Pfam" id="PF00172">
    <property type="entry name" value="Zn_clus"/>
    <property type="match status" value="1"/>
</dbReference>
<dbReference type="SUPFAM" id="SSF57701">
    <property type="entry name" value="Zn2/Cys6 DNA-binding domain"/>
    <property type="match status" value="1"/>
</dbReference>
<keyword evidence="4" id="KW-0539">Nucleus</keyword>
<dbReference type="InterPro" id="IPR053178">
    <property type="entry name" value="Osmoadaptation_assoc"/>
</dbReference>
<organism evidence="6 7">
    <name type="scientific">Penicillium nalgiovense</name>
    <dbReference type="NCBI Taxonomy" id="60175"/>
    <lineage>
        <taxon>Eukaryota</taxon>
        <taxon>Fungi</taxon>
        <taxon>Dikarya</taxon>
        <taxon>Ascomycota</taxon>
        <taxon>Pezizomycotina</taxon>
        <taxon>Eurotiomycetes</taxon>
        <taxon>Eurotiomycetidae</taxon>
        <taxon>Eurotiales</taxon>
        <taxon>Aspergillaceae</taxon>
        <taxon>Penicillium</taxon>
    </lineage>
</organism>
<evidence type="ECO:0000256" key="1">
    <source>
        <dbReference type="ARBA" id="ARBA00023015"/>
    </source>
</evidence>
<dbReference type="AlphaFoldDB" id="A0A9W4IR62"/>
<comment type="caution">
    <text evidence="6">The sequence shown here is derived from an EMBL/GenBank/DDBJ whole genome shotgun (WGS) entry which is preliminary data.</text>
</comment>
<dbReference type="PANTHER" id="PTHR38111:SF9">
    <property type="entry name" value="ZN(2)-C6 FUNGAL-TYPE DOMAIN-CONTAINING PROTEIN"/>
    <property type="match status" value="1"/>
</dbReference>
<dbReference type="PROSITE" id="PS50048">
    <property type="entry name" value="ZN2_CY6_FUNGAL_2"/>
    <property type="match status" value="1"/>
</dbReference>
<feature type="domain" description="Zn(2)-C6 fungal-type" evidence="5">
    <location>
        <begin position="8"/>
        <end position="36"/>
    </location>
</feature>
<keyword evidence="1" id="KW-0805">Transcription regulation</keyword>
<name>A0A9W4IR62_PENNA</name>
<dbReference type="InterPro" id="IPR001138">
    <property type="entry name" value="Zn2Cys6_DnaBD"/>
</dbReference>
<dbReference type="GO" id="GO:0003677">
    <property type="term" value="F:DNA binding"/>
    <property type="evidence" value="ECO:0007669"/>
    <property type="project" value="UniProtKB-KW"/>
</dbReference>
<gene>
    <name evidence="6" type="ORF">PNAL_LOCUS10410</name>
</gene>
<evidence type="ECO:0000256" key="3">
    <source>
        <dbReference type="ARBA" id="ARBA00023163"/>
    </source>
</evidence>
<dbReference type="CDD" id="cd00067">
    <property type="entry name" value="GAL4"/>
    <property type="match status" value="1"/>
</dbReference>
<evidence type="ECO:0000256" key="4">
    <source>
        <dbReference type="ARBA" id="ARBA00023242"/>
    </source>
</evidence>
<evidence type="ECO:0000256" key="2">
    <source>
        <dbReference type="ARBA" id="ARBA00023125"/>
    </source>
</evidence>
<dbReference type="GO" id="GO:0008270">
    <property type="term" value="F:zinc ion binding"/>
    <property type="evidence" value="ECO:0007669"/>
    <property type="project" value="InterPro"/>
</dbReference>
<evidence type="ECO:0000259" key="5">
    <source>
        <dbReference type="PROSITE" id="PS50048"/>
    </source>
</evidence>
<dbReference type="SMART" id="SM00066">
    <property type="entry name" value="GAL4"/>
    <property type="match status" value="1"/>
</dbReference>
<dbReference type="GO" id="GO:0000981">
    <property type="term" value="F:DNA-binding transcription factor activity, RNA polymerase II-specific"/>
    <property type="evidence" value="ECO:0007669"/>
    <property type="project" value="InterPro"/>
</dbReference>
<dbReference type="PROSITE" id="PS00463">
    <property type="entry name" value="ZN2_CY6_FUNGAL_1"/>
    <property type="match status" value="1"/>
</dbReference>
<reference evidence="6" key="1">
    <citation type="submission" date="2021-07" db="EMBL/GenBank/DDBJ databases">
        <authorList>
            <person name="Branca A.L. A."/>
        </authorList>
    </citation>
    <scope>NUCLEOTIDE SEQUENCE</scope>
</reference>
<dbReference type="EMBL" id="CAJVNV010000636">
    <property type="protein sequence ID" value="CAG8322802.1"/>
    <property type="molecule type" value="Genomic_DNA"/>
</dbReference>
<proteinExistence type="predicted"/>
<evidence type="ECO:0000313" key="7">
    <source>
        <dbReference type="Proteomes" id="UP001153461"/>
    </source>
</evidence>
<keyword evidence="3" id="KW-0804">Transcription</keyword>
<evidence type="ECO:0000313" key="6">
    <source>
        <dbReference type="EMBL" id="CAG8322802.1"/>
    </source>
</evidence>
<dbReference type="Proteomes" id="UP001153461">
    <property type="component" value="Unassembled WGS sequence"/>
</dbReference>
<dbReference type="OrthoDB" id="10262490at2759"/>
<protein>
    <recommendedName>
        <fullName evidence="5">Zn(2)-C6 fungal-type domain-containing protein</fullName>
    </recommendedName>
</protein>
<dbReference type="InterPro" id="IPR036864">
    <property type="entry name" value="Zn2-C6_fun-type_DNA-bd_sf"/>
</dbReference>
<sequence length="499" mass="55953">MKVKQKSVCQNCRNRKLGCDGKHPECSQCVLSGHKCDGYRTDWKFISHTPMISSTPEQHNQAALVRKESQETLLRADQQDSPTGPIPLQVYLNPLKVCNLAELITKSYVPQGEGIIQTCNSDYIQPRICGSWVEVLSSLPCLNTTSLVLPRAVAALGASLLSQSSESNMTRSQTYDMAIHTLRQSFGLNPRSLSTEQILAIMCLTLVELMIPDSVTALASHTQAVGMLLHAHGPHMCSLGLLHKIFVGFRPLLAIRSRQPTFLASQSWIDTPFSHFRPSLMQSLLNEVVILPALLHQSDSVLGSLAQGHSSDINKIPRSFINVLIRLDEWEAVLQKGDQPCYWRCGYVSPAVESTTSDDTHLPLFWYPNITMANSFTHLWAFRIICLSELRRYIAHFLGRDQQPISTGHPFMNYDNIQAQMITFAKSISLSMVYLLQEEMRLFGPASTIFPLQMAYKIYKSHGSGQQAEIAYLEGIVDELHQKGLKSARALVFDDYMKR</sequence>
<dbReference type="PANTHER" id="PTHR38111">
    <property type="entry name" value="ZN(2)-C6 FUNGAL-TYPE DOMAIN-CONTAINING PROTEIN-RELATED"/>
    <property type="match status" value="1"/>
</dbReference>